<dbReference type="GO" id="GO:0006508">
    <property type="term" value="P:proteolysis"/>
    <property type="evidence" value="ECO:0007669"/>
    <property type="project" value="UniProtKB-KW"/>
</dbReference>
<dbReference type="eggNOG" id="ENOG502QTJA">
    <property type="taxonomic scope" value="Eukaryota"/>
</dbReference>
<proteinExistence type="predicted"/>
<dbReference type="AlphaFoldDB" id="D7FT36"/>
<name>D7FT36_ECTSI</name>
<sequence>MGAVSDDNATGKRDGKVNVQELLEFIFPKSLQHPLSTGRLYAFALYGPLDSNSELRSGYNGQRVVSTWEIDTMCLQFEREDILQVYISGGRPLFVLNDAQKEEVIAQADSHLKTAKGRGYRRQVTRGEVVDLLSTLPRYASGLVSFHDAQKLIMGYREKQIARFKVIFPEIAGGAASKQAGRASKSCAHGNIGGGGKTLDGDVGRGGGGDRSCALAETTVVGRAQAGKVLASTENMSTGCSGGGGAKRKGGRAKFSAEVAPAEMFVKDMGHTPAGIANHTSKLLSTRAYKVSNIADGNDPGLTQNVKLIRDDRQPEQGQGTWDPYACLRGYNIGGHVRSARSSTTAKRKA</sequence>
<keyword evidence="1" id="KW-0378">Hydrolase</keyword>
<accession>D7FT36</accession>
<evidence type="ECO:0000313" key="1">
    <source>
        <dbReference type="EMBL" id="CBJ31327.1"/>
    </source>
</evidence>
<dbReference type="STRING" id="2880.D7FT36"/>
<dbReference type="EMBL" id="FN648425">
    <property type="protein sequence ID" value="CBJ31327.1"/>
    <property type="molecule type" value="Genomic_DNA"/>
</dbReference>
<keyword evidence="1" id="KW-0645">Protease</keyword>
<organism evidence="1 2">
    <name type="scientific">Ectocarpus siliculosus</name>
    <name type="common">Brown alga</name>
    <name type="synonym">Conferva siliculosa</name>
    <dbReference type="NCBI Taxonomy" id="2880"/>
    <lineage>
        <taxon>Eukaryota</taxon>
        <taxon>Sar</taxon>
        <taxon>Stramenopiles</taxon>
        <taxon>Ochrophyta</taxon>
        <taxon>PX clade</taxon>
        <taxon>Phaeophyceae</taxon>
        <taxon>Ectocarpales</taxon>
        <taxon>Ectocarpaceae</taxon>
        <taxon>Ectocarpus</taxon>
    </lineage>
</organism>
<reference evidence="1 2" key="1">
    <citation type="journal article" date="2010" name="Nature">
        <title>The Ectocarpus genome and the independent evolution of multicellularity in brown algae.</title>
        <authorList>
            <person name="Cock J.M."/>
            <person name="Sterck L."/>
            <person name="Rouze P."/>
            <person name="Scornet D."/>
            <person name="Allen A.E."/>
            <person name="Amoutzias G."/>
            <person name="Anthouard V."/>
            <person name="Artiguenave F."/>
            <person name="Aury J.M."/>
            <person name="Badger J.H."/>
            <person name="Beszteri B."/>
            <person name="Billiau K."/>
            <person name="Bonnet E."/>
            <person name="Bothwell J.H."/>
            <person name="Bowler C."/>
            <person name="Boyen C."/>
            <person name="Brownlee C."/>
            <person name="Carrano C.J."/>
            <person name="Charrier B."/>
            <person name="Cho G.Y."/>
            <person name="Coelho S.M."/>
            <person name="Collen J."/>
            <person name="Corre E."/>
            <person name="Da Silva C."/>
            <person name="Delage L."/>
            <person name="Delaroque N."/>
            <person name="Dittami S.M."/>
            <person name="Doulbeau S."/>
            <person name="Elias M."/>
            <person name="Farnham G."/>
            <person name="Gachon C.M."/>
            <person name="Gschloessl B."/>
            <person name="Heesch S."/>
            <person name="Jabbari K."/>
            <person name="Jubin C."/>
            <person name="Kawai H."/>
            <person name="Kimura K."/>
            <person name="Kloareg B."/>
            <person name="Kupper F.C."/>
            <person name="Lang D."/>
            <person name="Le Bail A."/>
            <person name="Leblanc C."/>
            <person name="Lerouge P."/>
            <person name="Lohr M."/>
            <person name="Lopez P.J."/>
            <person name="Martens C."/>
            <person name="Maumus F."/>
            <person name="Michel G."/>
            <person name="Miranda-Saavedra D."/>
            <person name="Morales J."/>
            <person name="Moreau H."/>
            <person name="Motomura T."/>
            <person name="Nagasato C."/>
            <person name="Napoli C.A."/>
            <person name="Nelson D.R."/>
            <person name="Nyvall-Collen P."/>
            <person name="Peters A.F."/>
            <person name="Pommier C."/>
            <person name="Potin P."/>
            <person name="Poulain J."/>
            <person name="Quesneville H."/>
            <person name="Read B."/>
            <person name="Rensing S.A."/>
            <person name="Ritter A."/>
            <person name="Rousvoal S."/>
            <person name="Samanta M."/>
            <person name="Samson G."/>
            <person name="Schroeder D.C."/>
            <person name="Segurens B."/>
            <person name="Strittmatter M."/>
            <person name="Tonon T."/>
            <person name="Tregear J.W."/>
            <person name="Valentin K."/>
            <person name="von Dassow P."/>
            <person name="Yamagishi T."/>
            <person name="Van de Peer Y."/>
            <person name="Wincker P."/>
        </authorList>
    </citation>
    <scope>NUCLEOTIDE SEQUENCE [LARGE SCALE GENOMIC DNA]</scope>
    <source>
        <strain evidence="2">Ec32 / CCAP1310/4</strain>
    </source>
</reference>
<dbReference type="Proteomes" id="UP000002630">
    <property type="component" value="Linkage Group LG28"/>
</dbReference>
<protein>
    <submittedName>
        <fullName evidence="1">Aspartyl protease family A01A, putative</fullName>
    </submittedName>
</protein>
<dbReference type="InParanoid" id="D7FT36"/>
<keyword evidence="2" id="KW-1185">Reference proteome</keyword>
<dbReference type="GO" id="GO:0008233">
    <property type="term" value="F:peptidase activity"/>
    <property type="evidence" value="ECO:0007669"/>
    <property type="project" value="UniProtKB-KW"/>
</dbReference>
<evidence type="ECO:0000313" key="2">
    <source>
        <dbReference type="Proteomes" id="UP000002630"/>
    </source>
</evidence>
<dbReference type="EMBL" id="FN649753">
    <property type="protein sequence ID" value="CBJ31327.1"/>
    <property type="molecule type" value="Genomic_DNA"/>
</dbReference>
<gene>
    <name evidence="1" type="ORF">Esi_0244_0029</name>
</gene>
<dbReference type="OrthoDB" id="771136at2759"/>